<dbReference type="EMBL" id="LAZP02000174">
    <property type="protein sequence ID" value="PFH59770.1"/>
    <property type="molecule type" value="Genomic_DNA"/>
</dbReference>
<proteinExistence type="predicted"/>
<evidence type="ECO:0000313" key="1">
    <source>
        <dbReference type="EMBL" id="PFH59770.1"/>
    </source>
</evidence>
<reference evidence="1 2" key="1">
    <citation type="journal article" date="2015" name="BMC Genomics">
        <title>Gene expression during zombie ant biting behavior reflects the complexity underlying fungal parasitic behavioral manipulation.</title>
        <authorList>
            <person name="de Bekker C."/>
            <person name="Ohm R.A."/>
            <person name="Loreto R.G."/>
            <person name="Sebastian A."/>
            <person name="Albert I."/>
            <person name="Merrow M."/>
            <person name="Brachmann A."/>
            <person name="Hughes D.P."/>
        </authorList>
    </citation>
    <scope>NUCLEOTIDE SEQUENCE [LARGE SCALE GENOMIC DNA]</scope>
    <source>
        <strain evidence="1 2">SC16a</strain>
    </source>
</reference>
<dbReference type="InterPro" id="IPR008949">
    <property type="entry name" value="Isoprenoid_synthase_dom_sf"/>
</dbReference>
<sequence length="103" mass="11438">MFMGSAIFEGALRIDLLRIYSFYRTVDDLVDEAPDRDAARLAIKQCSKAIRIRFGPQGGHSREWKHVNGFQGEEIPPSLCSSVAQLPASRLAPEPISYLLAGF</sequence>
<comment type="caution">
    <text evidence="1">The sequence shown here is derived from an EMBL/GenBank/DDBJ whole genome shotgun (WGS) entry which is preliminary data.</text>
</comment>
<dbReference type="AlphaFoldDB" id="A0A2A9PFV9"/>
<dbReference type="STRING" id="268505.A0A2A9PFV9"/>
<protein>
    <submittedName>
        <fullName evidence="1">Uncharacterized protein</fullName>
    </submittedName>
</protein>
<dbReference type="Gene3D" id="1.10.600.10">
    <property type="entry name" value="Farnesyl Diphosphate Synthase"/>
    <property type="match status" value="1"/>
</dbReference>
<keyword evidence="2" id="KW-1185">Reference proteome</keyword>
<gene>
    <name evidence="1" type="ORF">XA68_11901</name>
</gene>
<dbReference type="Proteomes" id="UP000037136">
    <property type="component" value="Unassembled WGS sequence"/>
</dbReference>
<evidence type="ECO:0000313" key="2">
    <source>
        <dbReference type="Proteomes" id="UP000037136"/>
    </source>
</evidence>
<reference evidence="1 2" key="2">
    <citation type="journal article" date="2017" name="Sci. Rep.">
        <title>Ant-infecting Ophiocordyceps genomes reveal a high diversity of potential behavioral manipulation genes and a possible major role for enterotoxins.</title>
        <authorList>
            <person name="de Bekker C."/>
            <person name="Ohm R.A."/>
            <person name="Evans H.C."/>
            <person name="Brachmann A."/>
            <person name="Hughes D.P."/>
        </authorList>
    </citation>
    <scope>NUCLEOTIDE SEQUENCE [LARGE SCALE GENOMIC DNA]</scope>
    <source>
        <strain evidence="1 2">SC16a</strain>
    </source>
</reference>
<dbReference type="OrthoDB" id="4915790at2759"/>
<name>A0A2A9PFV9_OPHUN</name>
<organism evidence="1 2">
    <name type="scientific">Ophiocordyceps unilateralis</name>
    <name type="common">Zombie-ant fungus</name>
    <name type="synonym">Torrubia unilateralis</name>
    <dbReference type="NCBI Taxonomy" id="268505"/>
    <lineage>
        <taxon>Eukaryota</taxon>
        <taxon>Fungi</taxon>
        <taxon>Dikarya</taxon>
        <taxon>Ascomycota</taxon>
        <taxon>Pezizomycotina</taxon>
        <taxon>Sordariomycetes</taxon>
        <taxon>Hypocreomycetidae</taxon>
        <taxon>Hypocreales</taxon>
        <taxon>Ophiocordycipitaceae</taxon>
        <taxon>Ophiocordyceps</taxon>
    </lineage>
</organism>
<accession>A0A2A9PFV9</accession>